<feature type="region of interest" description="Disordered" evidence="1">
    <location>
        <begin position="323"/>
        <end position="342"/>
    </location>
</feature>
<organism evidence="2 3">
    <name type="scientific">Psylliodes chrysocephalus</name>
    <dbReference type="NCBI Taxonomy" id="3402493"/>
    <lineage>
        <taxon>Eukaryota</taxon>
        <taxon>Metazoa</taxon>
        <taxon>Ecdysozoa</taxon>
        <taxon>Arthropoda</taxon>
        <taxon>Hexapoda</taxon>
        <taxon>Insecta</taxon>
        <taxon>Pterygota</taxon>
        <taxon>Neoptera</taxon>
        <taxon>Endopterygota</taxon>
        <taxon>Coleoptera</taxon>
        <taxon>Polyphaga</taxon>
        <taxon>Cucujiformia</taxon>
        <taxon>Chrysomeloidea</taxon>
        <taxon>Chrysomelidae</taxon>
        <taxon>Galerucinae</taxon>
        <taxon>Alticini</taxon>
        <taxon>Psylliodes</taxon>
    </lineage>
</organism>
<evidence type="ECO:0000256" key="1">
    <source>
        <dbReference type="SAM" id="MobiDB-lite"/>
    </source>
</evidence>
<protein>
    <submittedName>
        <fullName evidence="2">Uncharacterized protein</fullName>
    </submittedName>
</protein>
<evidence type="ECO:0000313" key="2">
    <source>
        <dbReference type="EMBL" id="CAH1110473.1"/>
    </source>
</evidence>
<reference evidence="2" key="1">
    <citation type="submission" date="2022-01" db="EMBL/GenBank/DDBJ databases">
        <authorList>
            <person name="King R."/>
        </authorList>
    </citation>
    <scope>NUCLEOTIDE SEQUENCE</scope>
</reference>
<dbReference type="AlphaFoldDB" id="A0A9P0D250"/>
<gene>
    <name evidence="2" type="ORF">PSYICH_LOCUS11566</name>
</gene>
<dbReference type="Proteomes" id="UP001153636">
    <property type="component" value="Chromosome 5"/>
</dbReference>
<dbReference type="OrthoDB" id="8193306at2759"/>
<proteinExistence type="predicted"/>
<sequence length="342" mass="38934">MVTSTTAEAQLQPLMDGTVRHLSEYLEEVLITLKEKERDCLTIISKWDCDRSQQSQFKQKLEKDIDSNSSIFQSCFAPLQLVSEDKNKKVLWNNPTPSSPRFCGPIRFRFINETNDVTEEEITHVKSAITFLVPPDVDLGGKKLLIKHNFIITMVDGKVGNAATGTKFTSLVIDIPKSNFGNTNDGNTSKRFFENLTLAAEITGIRYKLIYILEEISSGFKVDPVNYERYASETARLYVKWYDWHPMMPTMHKILVHGAVIIERAMVPIGQLSKEAAEACSKYFRSHRQDFARKYSRHAKCKKRKAKTFLPKTLAMFVSAESHIETGSSSKSDEESQESQEI</sequence>
<accession>A0A9P0D250</accession>
<keyword evidence="3" id="KW-1185">Reference proteome</keyword>
<dbReference type="EMBL" id="OV651817">
    <property type="protein sequence ID" value="CAH1110473.1"/>
    <property type="molecule type" value="Genomic_DNA"/>
</dbReference>
<evidence type="ECO:0000313" key="3">
    <source>
        <dbReference type="Proteomes" id="UP001153636"/>
    </source>
</evidence>
<name>A0A9P0D250_9CUCU</name>